<dbReference type="PANTHER" id="PTHR10992">
    <property type="entry name" value="METHYLESTERASE FAMILY MEMBER"/>
    <property type="match status" value="1"/>
</dbReference>
<evidence type="ECO:0000313" key="2">
    <source>
        <dbReference type="EMBL" id="MFC6023248.1"/>
    </source>
</evidence>
<dbReference type="InterPro" id="IPR045889">
    <property type="entry name" value="MES/HNL"/>
</dbReference>
<comment type="caution">
    <text evidence="2">The sequence shown here is derived from an EMBL/GenBank/DDBJ whole genome shotgun (WGS) entry which is preliminary data.</text>
</comment>
<dbReference type="GO" id="GO:0016787">
    <property type="term" value="F:hydrolase activity"/>
    <property type="evidence" value="ECO:0007669"/>
    <property type="project" value="UniProtKB-KW"/>
</dbReference>
<sequence>MATFVLVPGFWLGAWAWREVTDGLRAAGHDVHPLTLTGLAERAHLAGPDVDLETHTTDIVRLIEVEDLRDVVLVGHSGGGMPVEQAADRIPERLARVVYLDSGPLPDGVAQFDTNPPEEQERLRTLIGDGHLVPPPAWDPAEDPTNLAGLDDEILDLLRRRATGQPLRTATDPVRLSGCGTVPTALIACTFPVELVRDMIEQGNPFFAGLTGADLYGLPTGHWPMFSEPKGLTDLLDRIGRKVPTDTSR</sequence>
<dbReference type="Gene3D" id="3.40.50.1820">
    <property type="entry name" value="alpha/beta hydrolase"/>
    <property type="match status" value="1"/>
</dbReference>
<proteinExistence type="predicted"/>
<reference evidence="3" key="1">
    <citation type="journal article" date="2019" name="Int. J. Syst. Evol. Microbiol.">
        <title>The Global Catalogue of Microorganisms (GCM) 10K type strain sequencing project: providing services to taxonomists for standard genome sequencing and annotation.</title>
        <authorList>
            <consortium name="The Broad Institute Genomics Platform"/>
            <consortium name="The Broad Institute Genome Sequencing Center for Infectious Disease"/>
            <person name="Wu L."/>
            <person name="Ma J."/>
        </authorList>
    </citation>
    <scope>NUCLEOTIDE SEQUENCE [LARGE SCALE GENOMIC DNA]</scope>
    <source>
        <strain evidence="3">ZS-35-S2</strain>
    </source>
</reference>
<dbReference type="Proteomes" id="UP001596203">
    <property type="component" value="Unassembled WGS sequence"/>
</dbReference>
<dbReference type="InterPro" id="IPR000073">
    <property type="entry name" value="AB_hydrolase_1"/>
</dbReference>
<dbReference type="Pfam" id="PF12697">
    <property type="entry name" value="Abhydrolase_6"/>
    <property type="match status" value="1"/>
</dbReference>
<accession>A0ABW1KR13</accession>
<gene>
    <name evidence="2" type="ORF">ACFP2T_44740</name>
</gene>
<dbReference type="EMBL" id="JBHSPR010000085">
    <property type="protein sequence ID" value="MFC6023248.1"/>
    <property type="molecule type" value="Genomic_DNA"/>
</dbReference>
<name>A0ABW1KR13_9ACTN</name>
<keyword evidence="2" id="KW-0378">Hydrolase</keyword>
<dbReference type="PANTHER" id="PTHR10992:SF1086">
    <property type="entry name" value="AB HYDROLASE-1 DOMAIN-CONTAINING PROTEIN"/>
    <property type="match status" value="1"/>
</dbReference>
<protein>
    <submittedName>
        <fullName evidence="2">Alpha/beta fold hydrolase</fullName>
    </submittedName>
</protein>
<dbReference type="SUPFAM" id="SSF53474">
    <property type="entry name" value="alpha/beta-Hydrolases"/>
    <property type="match status" value="1"/>
</dbReference>
<keyword evidence="3" id="KW-1185">Reference proteome</keyword>
<dbReference type="InterPro" id="IPR029058">
    <property type="entry name" value="AB_hydrolase_fold"/>
</dbReference>
<feature type="domain" description="AB hydrolase-1" evidence="1">
    <location>
        <begin position="4"/>
        <end position="232"/>
    </location>
</feature>
<organism evidence="2 3">
    <name type="scientific">Plantactinospora solaniradicis</name>
    <dbReference type="NCBI Taxonomy" id="1723736"/>
    <lineage>
        <taxon>Bacteria</taxon>
        <taxon>Bacillati</taxon>
        <taxon>Actinomycetota</taxon>
        <taxon>Actinomycetes</taxon>
        <taxon>Micromonosporales</taxon>
        <taxon>Micromonosporaceae</taxon>
        <taxon>Plantactinospora</taxon>
    </lineage>
</organism>
<evidence type="ECO:0000313" key="3">
    <source>
        <dbReference type="Proteomes" id="UP001596203"/>
    </source>
</evidence>
<dbReference type="RefSeq" id="WP_377433289.1">
    <property type="nucleotide sequence ID" value="NZ_JBHSPR010000085.1"/>
</dbReference>
<evidence type="ECO:0000259" key="1">
    <source>
        <dbReference type="Pfam" id="PF12697"/>
    </source>
</evidence>